<feature type="domain" description="Histidine kinase" evidence="12">
    <location>
        <begin position="298"/>
        <end position="514"/>
    </location>
</feature>
<dbReference type="FunFam" id="3.30.565.10:FF:000078">
    <property type="entry name" value="Two-component sensor histidine kinase"/>
    <property type="match status" value="1"/>
</dbReference>
<keyword evidence="6 14" id="KW-0418">Kinase</keyword>
<dbReference type="GO" id="GO:0005524">
    <property type="term" value="F:ATP binding"/>
    <property type="evidence" value="ECO:0007669"/>
    <property type="project" value="UniProtKB-KW"/>
</dbReference>
<dbReference type="FunFam" id="1.10.287.130:FF:000002">
    <property type="entry name" value="Two-component osmosensing histidine kinase"/>
    <property type="match status" value="1"/>
</dbReference>
<dbReference type="InterPro" id="IPR036097">
    <property type="entry name" value="HisK_dim/P_sf"/>
</dbReference>
<keyword evidence="5" id="KW-0547">Nucleotide-binding</keyword>
<proteinExistence type="predicted"/>
<evidence type="ECO:0000256" key="9">
    <source>
        <dbReference type="PROSITE-ProRule" id="PRU00169"/>
    </source>
</evidence>
<dbReference type="Gene3D" id="3.40.50.2300">
    <property type="match status" value="1"/>
</dbReference>
<dbReference type="SMART" id="SM00387">
    <property type="entry name" value="HATPase_c"/>
    <property type="match status" value="1"/>
</dbReference>
<dbReference type="Pfam" id="PF00512">
    <property type="entry name" value="HisKA"/>
    <property type="match status" value="1"/>
</dbReference>
<evidence type="ECO:0000313" key="14">
    <source>
        <dbReference type="EMBL" id="SFR40759.1"/>
    </source>
</evidence>
<dbReference type="Gene3D" id="1.10.287.130">
    <property type="match status" value="1"/>
</dbReference>
<keyword evidence="10" id="KW-0175">Coiled coil</keyword>
<dbReference type="RefSeq" id="WP_208603370.1">
    <property type="nucleotide sequence ID" value="NZ_FOYV01000001.1"/>
</dbReference>
<dbReference type="InterPro" id="IPR005467">
    <property type="entry name" value="His_kinase_dom"/>
</dbReference>
<dbReference type="Gene3D" id="6.10.340.10">
    <property type="match status" value="1"/>
</dbReference>
<accession>A0A1I6GF07</accession>
<dbReference type="Gene3D" id="3.30.565.10">
    <property type="entry name" value="Histidine kinase-like ATPase, C-terminal domain"/>
    <property type="match status" value="1"/>
</dbReference>
<dbReference type="AlphaFoldDB" id="A0A1I6GF07"/>
<keyword evidence="4" id="KW-0808">Transferase</keyword>
<dbReference type="Pfam" id="PF02518">
    <property type="entry name" value="HATPase_c"/>
    <property type="match status" value="1"/>
</dbReference>
<protein>
    <recommendedName>
        <fullName evidence="2">histidine kinase</fullName>
        <ecNumber evidence="2">2.7.13.3</ecNumber>
    </recommendedName>
</protein>
<feature type="coiled-coil region" evidence="10">
    <location>
        <begin position="239"/>
        <end position="270"/>
    </location>
</feature>
<dbReference type="SUPFAM" id="SSF47384">
    <property type="entry name" value="Homodimeric domain of signal transducing histidine kinase"/>
    <property type="match status" value="1"/>
</dbReference>
<evidence type="ECO:0000256" key="6">
    <source>
        <dbReference type="ARBA" id="ARBA00022777"/>
    </source>
</evidence>
<sequence>MKKGFQQRLSYRLTRDTVLVAMALGLVLNIVQITLDYFSAEESMEKEIHALIDISYSPASQIAYNIDVRLAEELLDGLLRHPATIDARIIDNDGGTMAASSKSSPASSYRWVSDLLFGSDRVFRQELQVPQLEDLPLGHLIVTIDTYHYGAQFLQRAGYTLISGLLKSLILSAALLMIFYFVLTRPMLNVISALSQVRASSPEKVRLPIPANHRHDEIGTMVSIINQHLETIDSSLAQLRTAESAMKNYSTQLEQEVEDRTREISEKNEALQRGNRALVKAKEDAVRRARARANFLASMSHEIRTPLNGVLGMLGLALEGELDPAQRNRLEIALNAGESLLGLLNDILDISKVEAGKLSLENIPFSVRHLVEECATLHAQQARRKKIQLVSDIDPNLPEHFLGDPTRLRQVLNNLMSNAIKFTDEGSVKIRVGRSGGSLRIDVVDTGIGMSREGLHRIFSPFSQADADTTRLYGGTGLGLTLCRQLVERMHGQILVDSKEGAGTHFTVTLPLPVQDPETGPAPLPIDPALQALGIAMAIPPDNPHRPAIEALLRHWGLPIRGASRHQDGLLLATATAQDTEALAFAESWPGPGVILADDSGTLSPASHRYQLLSLPLRREDLYRCLNRAAGLAQTNVENSTGTPVLETPDGGGALSILLVEDNQVNQMVASSLLKKLGHETDHAENGLKAIEALATKHYDLVLMDCQMPVMDGYEATRRIRENPEWKDLPIIAVTANVMQGDREDCLASGMNDYITKPYRREELREAINRWRPGPQSSHSDTP</sequence>
<organism evidence="14 15">
    <name type="scientific">Marinobacter gudaonensis</name>
    <dbReference type="NCBI Taxonomy" id="375760"/>
    <lineage>
        <taxon>Bacteria</taxon>
        <taxon>Pseudomonadati</taxon>
        <taxon>Pseudomonadota</taxon>
        <taxon>Gammaproteobacteria</taxon>
        <taxon>Pseudomonadales</taxon>
        <taxon>Marinobacteraceae</taxon>
        <taxon>Marinobacter</taxon>
    </lineage>
</organism>
<dbReference type="PROSITE" id="PS50110">
    <property type="entry name" value="RESPONSE_REGULATORY"/>
    <property type="match status" value="1"/>
</dbReference>
<keyword evidence="15" id="KW-1185">Reference proteome</keyword>
<dbReference type="STRING" id="375760.SAMN04488073_0643"/>
<evidence type="ECO:0000313" key="15">
    <source>
        <dbReference type="Proteomes" id="UP000199290"/>
    </source>
</evidence>
<dbReference type="CDD" id="cd16922">
    <property type="entry name" value="HATPase_EvgS-ArcB-TorS-like"/>
    <property type="match status" value="1"/>
</dbReference>
<evidence type="ECO:0000259" key="13">
    <source>
        <dbReference type="PROSITE" id="PS50110"/>
    </source>
</evidence>
<evidence type="ECO:0000256" key="1">
    <source>
        <dbReference type="ARBA" id="ARBA00000085"/>
    </source>
</evidence>
<dbReference type="PANTHER" id="PTHR45339:SF5">
    <property type="entry name" value="HISTIDINE KINASE"/>
    <property type="match status" value="1"/>
</dbReference>
<keyword evidence="11" id="KW-0812">Transmembrane</keyword>
<dbReference type="InterPro" id="IPR001789">
    <property type="entry name" value="Sig_transdc_resp-reg_receiver"/>
</dbReference>
<comment type="catalytic activity">
    <reaction evidence="1">
        <text>ATP + protein L-histidine = ADP + protein N-phospho-L-histidine.</text>
        <dbReference type="EC" id="2.7.13.3"/>
    </reaction>
</comment>
<dbReference type="SUPFAM" id="SSF52172">
    <property type="entry name" value="CheY-like"/>
    <property type="match status" value="1"/>
</dbReference>
<dbReference type="GO" id="GO:0000155">
    <property type="term" value="F:phosphorelay sensor kinase activity"/>
    <property type="evidence" value="ECO:0007669"/>
    <property type="project" value="InterPro"/>
</dbReference>
<evidence type="ECO:0000256" key="2">
    <source>
        <dbReference type="ARBA" id="ARBA00012438"/>
    </source>
</evidence>
<reference evidence="15" key="1">
    <citation type="submission" date="2016-10" db="EMBL/GenBank/DDBJ databases">
        <authorList>
            <person name="Varghese N."/>
            <person name="Submissions S."/>
        </authorList>
    </citation>
    <scope>NUCLEOTIDE SEQUENCE [LARGE SCALE GENOMIC DNA]</scope>
    <source>
        <strain evidence="15">CGMCC 1.6294</strain>
    </source>
</reference>
<keyword evidence="8" id="KW-0902">Two-component regulatory system</keyword>
<dbReference type="InterPro" id="IPR003594">
    <property type="entry name" value="HATPase_dom"/>
</dbReference>
<evidence type="ECO:0000256" key="11">
    <source>
        <dbReference type="SAM" id="Phobius"/>
    </source>
</evidence>
<dbReference type="Proteomes" id="UP000199290">
    <property type="component" value="Unassembled WGS sequence"/>
</dbReference>
<dbReference type="CDD" id="cd17546">
    <property type="entry name" value="REC_hyHK_CKI1_RcsC-like"/>
    <property type="match status" value="1"/>
</dbReference>
<dbReference type="SUPFAM" id="SSF55874">
    <property type="entry name" value="ATPase domain of HSP90 chaperone/DNA topoisomerase II/histidine kinase"/>
    <property type="match status" value="1"/>
</dbReference>
<dbReference type="InterPro" id="IPR003661">
    <property type="entry name" value="HisK_dim/P_dom"/>
</dbReference>
<dbReference type="Pfam" id="PF00072">
    <property type="entry name" value="Response_reg"/>
    <property type="match status" value="1"/>
</dbReference>
<dbReference type="EMBL" id="FOYV01000001">
    <property type="protein sequence ID" value="SFR40759.1"/>
    <property type="molecule type" value="Genomic_DNA"/>
</dbReference>
<dbReference type="PANTHER" id="PTHR45339">
    <property type="entry name" value="HYBRID SIGNAL TRANSDUCTION HISTIDINE KINASE J"/>
    <property type="match status" value="1"/>
</dbReference>
<evidence type="ECO:0000256" key="8">
    <source>
        <dbReference type="ARBA" id="ARBA00023012"/>
    </source>
</evidence>
<keyword evidence="11" id="KW-1133">Transmembrane helix</keyword>
<evidence type="ECO:0000256" key="10">
    <source>
        <dbReference type="SAM" id="Coils"/>
    </source>
</evidence>
<gene>
    <name evidence="14" type="ORF">SAMN04488073_0643</name>
</gene>
<evidence type="ECO:0000256" key="3">
    <source>
        <dbReference type="ARBA" id="ARBA00022553"/>
    </source>
</evidence>
<name>A0A1I6GF07_9GAMM</name>
<evidence type="ECO:0000256" key="7">
    <source>
        <dbReference type="ARBA" id="ARBA00022840"/>
    </source>
</evidence>
<evidence type="ECO:0000259" key="12">
    <source>
        <dbReference type="PROSITE" id="PS50109"/>
    </source>
</evidence>
<dbReference type="InterPro" id="IPR011006">
    <property type="entry name" value="CheY-like_superfamily"/>
</dbReference>
<dbReference type="InterPro" id="IPR036890">
    <property type="entry name" value="HATPase_C_sf"/>
</dbReference>
<keyword evidence="3 9" id="KW-0597">Phosphoprotein</keyword>
<keyword evidence="7" id="KW-0067">ATP-binding</keyword>
<dbReference type="CDD" id="cd00082">
    <property type="entry name" value="HisKA"/>
    <property type="match status" value="1"/>
</dbReference>
<dbReference type="PRINTS" id="PR00344">
    <property type="entry name" value="BCTRLSENSOR"/>
</dbReference>
<evidence type="ECO:0000256" key="4">
    <source>
        <dbReference type="ARBA" id="ARBA00022679"/>
    </source>
</evidence>
<dbReference type="EC" id="2.7.13.3" evidence="2"/>
<evidence type="ECO:0000256" key="5">
    <source>
        <dbReference type="ARBA" id="ARBA00022741"/>
    </source>
</evidence>
<dbReference type="SMART" id="SM00388">
    <property type="entry name" value="HisKA"/>
    <property type="match status" value="1"/>
</dbReference>
<feature type="domain" description="Response regulatory" evidence="13">
    <location>
        <begin position="656"/>
        <end position="772"/>
    </location>
</feature>
<feature type="transmembrane region" description="Helical" evidence="11">
    <location>
        <begin position="164"/>
        <end position="183"/>
    </location>
</feature>
<dbReference type="InterPro" id="IPR004358">
    <property type="entry name" value="Sig_transdc_His_kin-like_C"/>
</dbReference>
<feature type="modified residue" description="4-aspartylphosphate" evidence="9">
    <location>
        <position position="705"/>
    </location>
</feature>
<dbReference type="PROSITE" id="PS50109">
    <property type="entry name" value="HIS_KIN"/>
    <property type="match status" value="1"/>
</dbReference>
<keyword evidence="11" id="KW-0472">Membrane</keyword>
<dbReference type="SMART" id="SM00448">
    <property type="entry name" value="REC"/>
    <property type="match status" value="1"/>
</dbReference>